<protein>
    <submittedName>
        <fullName evidence="2">Uncharacterized protein</fullName>
    </submittedName>
</protein>
<dbReference type="Proteomes" id="UP000033867">
    <property type="component" value="Unassembled WGS sequence"/>
</dbReference>
<comment type="caution">
    <text evidence="2">The sequence shown here is derived from an EMBL/GenBank/DDBJ whole genome shotgun (WGS) entry which is preliminary data.</text>
</comment>
<reference evidence="2 3" key="1">
    <citation type="journal article" date="2015" name="Nature">
        <title>rRNA introns, odd ribosomes, and small enigmatic genomes across a large radiation of phyla.</title>
        <authorList>
            <person name="Brown C.T."/>
            <person name="Hug L.A."/>
            <person name="Thomas B.C."/>
            <person name="Sharon I."/>
            <person name="Castelle C.J."/>
            <person name="Singh A."/>
            <person name="Wilkins M.J."/>
            <person name="Williams K.H."/>
            <person name="Banfield J.F."/>
        </authorList>
    </citation>
    <scope>NUCLEOTIDE SEQUENCE [LARGE SCALE GENOMIC DNA]</scope>
</reference>
<sequence length="243" mass="26664">MSKTKGVHPRHSPRTFPLGLLAPRCLGFLLILALPLCGAGARAGGCLGGGRNPPPSFASSRQGSTNRLSQPPFSFSYRLYVVSLSLLNFSIARLRRRSSFSHGRPSGNVRGSNTNALDPPSRSRAISPPWKKRKRRGCSLKTQNPLRGFVGGCAFRSPLCVPFCCVRIPSVVSSTQALFTSAAFSKHPFYRRPRPCFWESALAATDFTRADECPLRRSLLAFVATRRLVVFLCAIFVKINLII</sequence>
<feature type="region of interest" description="Disordered" evidence="1">
    <location>
        <begin position="99"/>
        <end position="131"/>
    </location>
</feature>
<evidence type="ECO:0000313" key="3">
    <source>
        <dbReference type="Proteomes" id="UP000033867"/>
    </source>
</evidence>
<organism evidence="2 3">
    <name type="scientific">Candidatus Magasanikbacteria bacterium GW2011_GWE2_42_7</name>
    <dbReference type="NCBI Taxonomy" id="1619052"/>
    <lineage>
        <taxon>Bacteria</taxon>
        <taxon>Candidatus Magasanikiibacteriota</taxon>
    </lineage>
</organism>
<accession>A0A0G1BAW2</accession>
<evidence type="ECO:0000256" key="1">
    <source>
        <dbReference type="SAM" id="MobiDB-lite"/>
    </source>
</evidence>
<dbReference type="EMBL" id="LCEK01000051">
    <property type="protein sequence ID" value="KKS70515.1"/>
    <property type="molecule type" value="Genomic_DNA"/>
</dbReference>
<gene>
    <name evidence="2" type="ORF">UV42_C0051G0002</name>
</gene>
<proteinExistence type="predicted"/>
<name>A0A0G1BAW2_9BACT</name>
<dbReference type="AlphaFoldDB" id="A0A0G1BAW2"/>
<evidence type="ECO:0000313" key="2">
    <source>
        <dbReference type="EMBL" id="KKS70515.1"/>
    </source>
</evidence>